<reference evidence="4" key="1">
    <citation type="journal article" date="2019" name="Int. J. Syst. Evol. Microbiol.">
        <title>The Global Catalogue of Microorganisms (GCM) 10K type strain sequencing project: providing services to taxonomists for standard genome sequencing and annotation.</title>
        <authorList>
            <consortium name="The Broad Institute Genomics Platform"/>
            <consortium name="The Broad Institute Genome Sequencing Center for Infectious Disease"/>
            <person name="Wu L."/>
            <person name="Ma J."/>
        </authorList>
    </citation>
    <scope>NUCLEOTIDE SEQUENCE [LARGE SCALE GENOMIC DNA]</scope>
    <source>
        <strain evidence="4">KCTC 52644</strain>
    </source>
</reference>
<organism evidence="3 4">
    <name type="scientific">Flavobacterium ardleyense</name>
    <dbReference type="NCBI Taxonomy" id="2038737"/>
    <lineage>
        <taxon>Bacteria</taxon>
        <taxon>Pseudomonadati</taxon>
        <taxon>Bacteroidota</taxon>
        <taxon>Flavobacteriia</taxon>
        <taxon>Flavobacteriales</taxon>
        <taxon>Flavobacteriaceae</taxon>
        <taxon>Flavobacterium</taxon>
    </lineage>
</organism>
<evidence type="ECO:0000313" key="4">
    <source>
        <dbReference type="Proteomes" id="UP001597549"/>
    </source>
</evidence>
<dbReference type="Pfam" id="PF16036">
    <property type="entry name" value="Chalcone_3"/>
    <property type="match status" value="1"/>
</dbReference>
<keyword evidence="3" id="KW-0413">Isomerase</keyword>
<evidence type="ECO:0000259" key="2">
    <source>
        <dbReference type="Pfam" id="PF16036"/>
    </source>
</evidence>
<dbReference type="InterPro" id="IPR016087">
    <property type="entry name" value="Chalcone_isomerase"/>
</dbReference>
<dbReference type="Proteomes" id="UP001597549">
    <property type="component" value="Unassembled WGS sequence"/>
</dbReference>
<dbReference type="Gene3D" id="3.50.70.10">
    <property type="match status" value="1"/>
</dbReference>
<sequence length="187" mass="20637">MKKQVITFLLLIATTFSVNAQETVAGVKVDAKLTLEEQNLVLNGAGTREKFWMDMYVGALYLPKKSSNAKEIMDSKEAAAIKLNIVSGMISSDKMISAVNEGFENATNKNTASLKTKIDRFKSFFKEEIKKGDSFVFVNVPEEGVVIYKNGVKKGTIEGHDFKKALFGIWLCDKPADKGLKGKMLGK</sequence>
<gene>
    <name evidence="3" type="ORF">ACFSX9_11575</name>
</gene>
<proteinExistence type="predicted"/>
<dbReference type="InterPro" id="IPR036298">
    <property type="entry name" value="Chalcone_isomerase_sf"/>
</dbReference>
<name>A0ABW5Z9I0_9FLAO</name>
<dbReference type="EMBL" id="JBHUOL010000018">
    <property type="protein sequence ID" value="MFD2909367.1"/>
    <property type="molecule type" value="Genomic_DNA"/>
</dbReference>
<accession>A0ABW5Z9I0</accession>
<feature type="domain" description="Chalcone isomerase" evidence="2">
    <location>
        <begin position="22"/>
        <end position="186"/>
    </location>
</feature>
<feature type="chain" id="PRO_5046637391" evidence="1">
    <location>
        <begin position="21"/>
        <end position="187"/>
    </location>
</feature>
<dbReference type="GO" id="GO:0016853">
    <property type="term" value="F:isomerase activity"/>
    <property type="evidence" value="ECO:0007669"/>
    <property type="project" value="UniProtKB-KW"/>
</dbReference>
<evidence type="ECO:0000313" key="3">
    <source>
        <dbReference type="EMBL" id="MFD2909367.1"/>
    </source>
</evidence>
<dbReference type="RefSeq" id="WP_379807809.1">
    <property type="nucleotide sequence ID" value="NZ_JBHUOL010000018.1"/>
</dbReference>
<feature type="signal peptide" evidence="1">
    <location>
        <begin position="1"/>
        <end position="20"/>
    </location>
</feature>
<keyword evidence="1" id="KW-0732">Signal</keyword>
<keyword evidence="4" id="KW-1185">Reference proteome</keyword>
<dbReference type="SUPFAM" id="SSF54626">
    <property type="entry name" value="Chalcone isomerase"/>
    <property type="match status" value="1"/>
</dbReference>
<dbReference type="InterPro" id="IPR016088">
    <property type="entry name" value="Chalcone_isomerase_3-sand"/>
</dbReference>
<protein>
    <submittedName>
        <fullName evidence="3">Chalcone isomerase family protein</fullName>
    </submittedName>
</protein>
<comment type="caution">
    <text evidence="3">The sequence shown here is derived from an EMBL/GenBank/DDBJ whole genome shotgun (WGS) entry which is preliminary data.</text>
</comment>
<evidence type="ECO:0000256" key="1">
    <source>
        <dbReference type="SAM" id="SignalP"/>
    </source>
</evidence>